<evidence type="ECO:0000256" key="3">
    <source>
        <dbReference type="PIRSR" id="PIRSR004848-1"/>
    </source>
</evidence>
<evidence type="ECO:0000256" key="4">
    <source>
        <dbReference type="RuleBase" id="RU004514"/>
    </source>
</evidence>
<dbReference type="CDD" id="cd00635">
    <property type="entry name" value="PLPDE_III_YBL036c_like"/>
    <property type="match status" value="1"/>
</dbReference>
<dbReference type="Pfam" id="PF01168">
    <property type="entry name" value="Ala_racemase_N"/>
    <property type="match status" value="1"/>
</dbReference>
<evidence type="ECO:0000313" key="7">
    <source>
        <dbReference type="Proteomes" id="UP000177230"/>
    </source>
</evidence>
<dbReference type="PIRSF" id="PIRSF004848">
    <property type="entry name" value="YBL036c_PLPDEIII"/>
    <property type="match status" value="1"/>
</dbReference>
<organism evidence="6 7">
    <name type="scientific">Candidatus Edwardsbacteria bacterium GWF2_54_11</name>
    <dbReference type="NCBI Taxonomy" id="1817851"/>
    <lineage>
        <taxon>Bacteria</taxon>
        <taxon>Candidatus Edwardsiibacteriota</taxon>
    </lineage>
</organism>
<sequence>MDDACRGAGRRPEDVTLVAVTKTFPAEIIELAIAAGVDIIGENRVQEALEKYSRIGPKVQWHLIGHLQSNKAKKAVEIFSLIHSVDSVDLAREVGRRAGQIGKNQEVLLEINTSGESQKYGFQPNDVLTVLKEINDIAGLKVLGLMTVGPLTDDVDKIRNSFKMLKKIFDEIRLQAMPNIEMKHLSMGMSGDYRMAIEEGSTMIRVGSAIFGSRD</sequence>
<dbReference type="AlphaFoldDB" id="A0A1F5RFN0"/>
<evidence type="ECO:0000313" key="6">
    <source>
        <dbReference type="EMBL" id="OGF13307.1"/>
    </source>
</evidence>
<dbReference type="InterPro" id="IPR011078">
    <property type="entry name" value="PyrdxlP_homeostasis"/>
</dbReference>
<dbReference type="NCBIfam" id="TIGR00044">
    <property type="entry name" value="YggS family pyridoxal phosphate-dependent enzyme"/>
    <property type="match status" value="1"/>
</dbReference>
<evidence type="ECO:0000256" key="2">
    <source>
        <dbReference type="HAMAP-Rule" id="MF_02087"/>
    </source>
</evidence>
<dbReference type="EMBL" id="MFFM01000021">
    <property type="protein sequence ID" value="OGF13307.1"/>
    <property type="molecule type" value="Genomic_DNA"/>
</dbReference>
<comment type="caution">
    <text evidence="6">The sequence shown here is derived from an EMBL/GenBank/DDBJ whole genome shotgun (WGS) entry which is preliminary data.</text>
</comment>
<comment type="similarity">
    <text evidence="2 4">Belongs to the pyridoxal phosphate-binding protein YggS/PROSC family.</text>
</comment>
<name>A0A1F5RFN0_9BACT</name>
<dbReference type="InterPro" id="IPR029066">
    <property type="entry name" value="PLP-binding_barrel"/>
</dbReference>
<reference evidence="6 7" key="1">
    <citation type="journal article" date="2016" name="Nat. Commun.">
        <title>Thousands of microbial genomes shed light on interconnected biogeochemical processes in an aquifer system.</title>
        <authorList>
            <person name="Anantharaman K."/>
            <person name="Brown C.T."/>
            <person name="Hug L.A."/>
            <person name="Sharon I."/>
            <person name="Castelle C.J."/>
            <person name="Probst A.J."/>
            <person name="Thomas B.C."/>
            <person name="Singh A."/>
            <person name="Wilkins M.J."/>
            <person name="Karaoz U."/>
            <person name="Brodie E.L."/>
            <person name="Williams K.H."/>
            <person name="Hubbard S.S."/>
            <person name="Banfield J.F."/>
        </authorList>
    </citation>
    <scope>NUCLEOTIDE SEQUENCE [LARGE SCALE GENOMIC DNA]</scope>
</reference>
<comment type="function">
    <text evidence="2">Pyridoxal 5'-phosphate (PLP)-binding protein, which is involved in PLP homeostasis.</text>
</comment>
<proteinExistence type="inferred from homology"/>
<feature type="domain" description="Alanine racemase N-terminal" evidence="5">
    <location>
        <begin position="14"/>
        <end position="214"/>
    </location>
</feature>
<evidence type="ECO:0000256" key="1">
    <source>
        <dbReference type="ARBA" id="ARBA00022898"/>
    </source>
</evidence>
<dbReference type="GO" id="GO:0030170">
    <property type="term" value="F:pyridoxal phosphate binding"/>
    <property type="evidence" value="ECO:0007669"/>
    <property type="project" value="UniProtKB-UniRule"/>
</dbReference>
<accession>A0A1F5RFN0</accession>
<comment type="cofactor">
    <cofactor evidence="3">
        <name>pyridoxal 5'-phosphate</name>
        <dbReference type="ChEBI" id="CHEBI:597326"/>
    </cofactor>
</comment>
<dbReference type="PANTHER" id="PTHR10146">
    <property type="entry name" value="PROLINE SYNTHETASE CO-TRANSCRIBED BACTERIAL HOMOLOG PROTEIN"/>
    <property type="match status" value="1"/>
</dbReference>
<keyword evidence="1 2" id="KW-0663">Pyridoxal phosphate</keyword>
<gene>
    <name evidence="6" type="ORF">A2024_04440</name>
</gene>
<dbReference type="PANTHER" id="PTHR10146:SF14">
    <property type="entry name" value="PYRIDOXAL PHOSPHATE HOMEOSTASIS PROTEIN"/>
    <property type="match status" value="1"/>
</dbReference>
<dbReference type="FunFam" id="3.20.20.10:FF:000018">
    <property type="entry name" value="Pyridoxal phosphate homeostasis protein"/>
    <property type="match status" value="1"/>
</dbReference>
<dbReference type="Gene3D" id="3.20.20.10">
    <property type="entry name" value="Alanine racemase"/>
    <property type="match status" value="1"/>
</dbReference>
<dbReference type="SUPFAM" id="SSF51419">
    <property type="entry name" value="PLP-binding barrel"/>
    <property type="match status" value="1"/>
</dbReference>
<feature type="modified residue" description="N6-(pyridoxal phosphate)lysine" evidence="2 3">
    <location>
        <position position="22"/>
    </location>
</feature>
<evidence type="ECO:0000259" key="5">
    <source>
        <dbReference type="Pfam" id="PF01168"/>
    </source>
</evidence>
<dbReference type="HAMAP" id="MF_02087">
    <property type="entry name" value="PLP_homeostasis"/>
    <property type="match status" value="1"/>
</dbReference>
<dbReference type="InterPro" id="IPR001608">
    <property type="entry name" value="Ala_racemase_N"/>
</dbReference>
<dbReference type="Proteomes" id="UP000177230">
    <property type="component" value="Unassembled WGS sequence"/>
</dbReference>
<protein>
    <recommendedName>
        <fullName evidence="2">Pyridoxal phosphate homeostasis protein</fullName>
        <shortName evidence="2">PLP homeostasis protein</shortName>
    </recommendedName>
</protein>